<evidence type="ECO:0000256" key="5">
    <source>
        <dbReference type="ARBA" id="ARBA00014628"/>
    </source>
</evidence>
<dbReference type="PROSITE" id="PS51144">
    <property type="entry name" value="ALPHA_CA_2"/>
    <property type="match status" value="1"/>
</dbReference>
<dbReference type="SMART" id="SM01057">
    <property type="entry name" value="Carb_anhydrase"/>
    <property type="match status" value="1"/>
</dbReference>
<dbReference type="CDD" id="cd03124">
    <property type="entry name" value="alpha_CA_prokaryotic_like"/>
    <property type="match status" value="1"/>
</dbReference>
<comment type="cofactor">
    <cofactor evidence="1 10">
        <name>Zn(2+)</name>
        <dbReference type="ChEBI" id="CHEBI:29105"/>
    </cofactor>
</comment>
<dbReference type="RefSeq" id="WP_238245613.1">
    <property type="nucleotide sequence ID" value="NZ_BPQP01000063.1"/>
</dbReference>
<keyword evidence="10" id="KW-0732">Signal</keyword>
<dbReference type="Pfam" id="PF00194">
    <property type="entry name" value="Carb_anhydrase"/>
    <property type="match status" value="1"/>
</dbReference>
<feature type="signal peptide" evidence="10">
    <location>
        <begin position="1"/>
        <end position="20"/>
    </location>
</feature>
<dbReference type="SUPFAM" id="SSF51069">
    <property type="entry name" value="Carbonic anhydrase"/>
    <property type="match status" value="1"/>
</dbReference>
<evidence type="ECO:0000256" key="7">
    <source>
        <dbReference type="ARBA" id="ARBA00022833"/>
    </source>
</evidence>
<dbReference type="PANTHER" id="PTHR18952">
    <property type="entry name" value="CARBONIC ANHYDRASE"/>
    <property type="match status" value="1"/>
</dbReference>
<keyword evidence="6 10" id="KW-0479">Metal-binding</keyword>
<dbReference type="EC" id="4.2.1.1" evidence="4 10"/>
<name>A0ABQ4S3M8_9HYPH</name>
<dbReference type="InterPro" id="IPR001148">
    <property type="entry name" value="CA_dom"/>
</dbReference>
<feature type="domain" description="Alpha-carbonic anhydrase" evidence="11">
    <location>
        <begin position="48"/>
        <end position="272"/>
    </location>
</feature>
<evidence type="ECO:0000256" key="2">
    <source>
        <dbReference type="ARBA" id="ARBA00002904"/>
    </source>
</evidence>
<evidence type="ECO:0000256" key="10">
    <source>
        <dbReference type="RuleBase" id="RU367011"/>
    </source>
</evidence>
<dbReference type="Gene3D" id="3.10.200.10">
    <property type="entry name" value="Alpha carbonic anhydrase"/>
    <property type="match status" value="1"/>
</dbReference>
<dbReference type="InterPro" id="IPR041891">
    <property type="entry name" value="Alpha_CA_prokaryot-like"/>
</dbReference>
<evidence type="ECO:0000256" key="1">
    <source>
        <dbReference type="ARBA" id="ARBA00001947"/>
    </source>
</evidence>
<evidence type="ECO:0000256" key="3">
    <source>
        <dbReference type="ARBA" id="ARBA00010718"/>
    </source>
</evidence>
<evidence type="ECO:0000256" key="4">
    <source>
        <dbReference type="ARBA" id="ARBA00012925"/>
    </source>
</evidence>
<reference evidence="12" key="1">
    <citation type="journal article" date="2021" name="Front. Microbiol.">
        <title>Comprehensive Comparative Genomics and Phenotyping of Methylobacterium Species.</title>
        <authorList>
            <person name="Alessa O."/>
            <person name="Ogura Y."/>
            <person name="Fujitani Y."/>
            <person name="Takami H."/>
            <person name="Hayashi T."/>
            <person name="Sahin N."/>
            <person name="Tani A."/>
        </authorList>
    </citation>
    <scope>NUCLEOTIDE SEQUENCE</scope>
    <source>
        <strain evidence="12">DSM 19015</strain>
    </source>
</reference>
<keyword evidence="13" id="KW-1185">Reference proteome</keyword>
<keyword evidence="8 10" id="KW-0456">Lyase</keyword>
<reference evidence="12" key="2">
    <citation type="submission" date="2021-08" db="EMBL/GenBank/DDBJ databases">
        <authorList>
            <person name="Tani A."/>
            <person name="Ola A."/>
            <person name="Ogura Y."/>
            <person name="Katsura K."/>
            <person name="Hayashi T."/>
        </authorList>
    </citation>
    <scope>NUCLEOTIDE SEQUENCE</scope>
    <source>
        <strain evidence="12">DSM 19015</strain>
    </source>
</reference>
<evidence type="ECO:0000259" key="11">
    <source>
        <dbReference type="PROSITE" id="PS51144"/>
    </source>
</evidence>
<comment type="catalytic activity">
    <reaction evidence="9 10">
        <text>hydrogencarbonate + H(+) = CO2 + H2O</text>
        <dbReference type="Rhea" id="RHEA:10748"/>
        <dbReference type="ChEBI" id="CHEBI:15377"/>
        <dbReference type="ChEBI" id="CHEBI:15378"/>
        <dbReference type="ChEBI" id="CHEBI:16526"/>
        <dbReference type="ChEBI" id="CHEBI:17544"/>
        <dbReference type="EC" id="4.2.1.1"/>
    </reaction>
</comment>
<dbReference type="EMBL" id="BPQP01000063">
    <property type="protein sequence ID" value="GJD96509.1"/>
    <property type="molecule type" value="Genomic_DNA"/>
</dbReference>
<evidence type="ECO:0000313" key="13">
    <source>
        <dbReference type="Proteomes" id="UP001055125"/>
    </source>
</evidence>
<protein>
    <recommendedName>
        <fullName evidence="5 10">Carbonic anhydrase</fullName>
        <ecNumber evidence="4 10">4.2.1.1</ecNumber>
    </recommendedName>
</protein>
<accession>A0ABQ4S3M8</accession>
<comment type="function">
    <text evidence="2 10">Reversible hydration of carbon dioxide.</text>
</comment>
<evidence type="ECO:0000313" key="12">
    <source>
        <dbReference type="EMBL" id="GJD96509.1"/>
    </source>
</evidence>
<evidence type="ECO:0000256" key="6">
    <source>
        <dbReference type="ARBA" id="ARBA00022723"/>
    </source>
</evidence>
<dbReference type="InterPro" id="IPR018338">
    <property type="entry name" value="Carbonic_anhydrase_a-class_CS"/>
</dbReference>
<dbReference type="Proteomes" id="UP001055125">
    <property type="component" value="Unassembled WGS sequence"/>
</dbReference>
<organism evidence="12 13">
    <name type="scientific">Methylobacterium iners</name>
    <dbReference type="NCBI Taxonomy" id="418707"/>
    <lineage>
        <taxon>Bacteria</taxon>
        <taxon>Pseudomonadati</taxon>
        <taxon>Pseudomonadota</taxon>
        <taxon>Alphaproteobacteria</taxon>
        <taxon>Hyphomicrobiales</taxon>
        <taxon>Methylobacteriaceae</taxon>
        <taxon>Methylobacterium</taxon>
    </lineage>
</organism>
<comment type="caution">
    <text evidence="12">The sequence shown here is derived from an EMBL/GenBank/DDBJ whole genome shotgun (WGS) entry which is preliminary data.</text>
</comment>
<dbReference type="InterPro" id="IPR036398">
    <property type="entry name" value="CA_dom_sf"/>
</dbReference>
<keyword evidence="7 10" id="KW-0862">Zinc</keyword>
<proteinExistence type="inferred from homology"/>
<feature type="chain" id="PRO_5044986670" description="Carbonic anhydrase" evidence="10">
    <location>
        <begin position="21"/>
        <end position="272"/>
    </location>
</feature>
<dbReference type="InterPro" id="IPR023561">
    <property type="entry name" value="Carbonic_anhydrase_a-class"/>
</dbReference>
<gene>
    <name evidence="12" type="primary">cah</name>
    <name evidence="12" type="ORF">OCOJLMKI_3730</name>
</gene>
<evidence type="ECO:0000256" key="8">
    <source>
        <dbReference type="ARBA" id="ARBA00023239"/>
    </source>
</evidence>
<comment type="similarity">
    <text evidence="3 10">Belongs to the alpha-carbonic anhydrase family.</text>
</comment>
<sequence>MLVRTLLIAALFLESGLSLAQEHAPHSTTEAPQEQERPVPEAGGCTHLEWGYLGPSGPEHWAELSRAYRICASGEQESPIDLKDAVPARLGKLTVDWRPIPLRALNNGHTVQVDAPAGSALTMAGKRYELQQFHFHHPSEHLLNGRRFPLEVHFVHRAADGTLGVLGVMVELGQTNPVLQAVLDATPREKGATRARDGDQIDPRGLLPGGLSEFFRYEGSLTTPPCTENVDWVLLRQPIQASPKQIEDFEGFYAANARPIQALNRRFLLESQ</sequence>
<dbReference type="PANTHER" id="PTHR18952:SF265">
    <property type="entry name" value="CARBONIC ANHYDRASE"/>
    <property type="match status" value="1"/>
</dbReference>
<evidence type="ECO:0000256" key="9">
    <source>
        <dbReference type="ARBA" id="ARBA00048348"/>
    </source>
</evidence>
<dbReference type="PROSITE" id="PS00162">
    <property type="entry name" value="ALPHA_CA_1"/>
    <property type="match status" value="1"/>
</dbReference>